<dbReference type="Proteomes" id="UP000279275">
    <property type="component" value="Unassembled WGS sequence"/>
</dbReference>
<evidence type="ECO:0000313" key="3">
    <source>
        <dbReference type="Proteomes" id="UP000279275"/>
    </source>
</evidence>
<protein>
    <submittedName>
        <fullName evidence="2">Dienelactone hydrolase family protein</fullName>
    </submittedName>
</protein>
<dbReference type="Gene3D" id="3.40.50.1820">
    <property type="entry name" value="alpha/beta hydrolase"/>
    <property type="match status" value="1"/>
</dbReference>
<sequence>MTTATFRQNTTFPTSDGKGYGYLAVPETGAGPGVIVIQEWWGLTDQIAGVVDRLAAEGFVALAPDLFGGRVTHNAADGAKWMSELPVERGVAQLSSAVDYLLAHDAVTGDALGAVGFCMGGGFVVALAAAVGDKITAAVPYYGADAGDADFSGLRAAVMGHFGAYDTAVPPEHARRLAARVRAHAGTTIELYFYPAGHAFANEENRSGNYDKAQAGIAWQRTIGFLRGALDRAS</sequence>
<dbReference type="InterPro" id="IPR051049">
    <property type="entry name" value="Dienelactone_hydrolase-like"/>
</dbReference>
<dbReference type="InterPro" id="IPR029058">
    <property type="entry name" value="AB_hydrolase_fold"/>
</dbReference>
<dbReference type="Pfam" id="PF01738">
    <property type="entry name" value="DLH"/>
    <property type="match status" value="1"/>
</dbReference>
<dbReference type="PANTHER" id="PTHR46623:SF6">
    <property type="entry name" value="ALPHA_BETA-HYDROLASES SUPERFAMILY PROTEIN"/>
    <property type="match status" value="1"/>
</dbReference>
<name>A0A3M2LCD2_9NOCA</name>
<dbReference type="AlphaFoldDB" id="A0A3M2LCD2"/>
<dbReference type="InterPro" id="IPR002925">
    <property type="entry name" value="Dienelactn_hydro"/>
</dbReference>
<organism evidence="2 3">
    <name type="scientific">Nocardia stercoris</name>
    <dbReference type="NCBI Taxonomy" id="2483361"/>
    <lineage>
        <taxon>Bacteria</taxon>
        <taxon>Bacillati</taxon>
        <taxon>Actinomycetota</taxon>
        <taxon>Actinomycetes</taxon>
        <taxon>Mycobacteriales</taxon>
        <taxon>Nocardiaceae</taxon>
        <taxon>Nocardia</taxon>
    </lineage>
</organism>
<evidence type="ECO:0000313" key="2">
    <source>
        <dbReference type="EMBL" id="RMI32348.1"/>
    </source>
</evidence>
<dbReference type="RefSeq" id="WP_122188690.1">
    <property type="nucleotide sequence ID" value="NZ_RFFH01000005.1"/>
</dbReference>
<reference evidence="2 3" key="1">
    <citation type="submission" date="2018-10" db="EMBL/GenBank/DDBJ databases">
        <title>Isolation from cow dung.</title>
        <authorList>
            <person name="Ling L."/>
        </authorList>
    </citation>
    <scope>NUCLEOTIDE SEQUENCE [LARGE SCALE GENOMIC DNA]</scope>
    <source>
        <strain evidence="2 3">NEAU-LL90</strain>
    </source>
</reference>
<dbReference type="EMBL" id="RFFH01000005">
    <property type="protein sequence ID" value="RMI32348.1"/>
    <property type="molecule type" value="Genomic_DNA"/>
</dbReference>
<comment type="caution">
    <text evidence="2">The sequence shown here is derived from an EMBL/GenBank/DDBJ whole genome shotgun (WGS) entry which is preliminary data.</text>
</comment>
<proteinExistence type="predicted"/>
<feature type="domain" description="Dienelactone hydrolase" evidence="1">
    <location>
        <begin position="21"/>
        <end position="227"/>
    </location>
</feature>
<accession>A0A3M2LCD2</accession>
<evidence type="ECO:0000259" key="1">
    <source>
        <dbReference type="Pfam" id="PF01738"/>
    </source>
</evidence>
<keyword evidence="2" id="KW-0378">Hydrolase</keyword>
<dbReference type="SUPFAM" id="SSF53474">
    <property type="entry name" value="alpha/beta-Hydrolases"/>
    <property type="match status" value="1"/>
</dbReference>
<dbReference type="OrthoDB" id="3208682at2"/>
<dbReference type="GO" id="GO:0016787">
    <property type="term" value="F:hydrolase activity"/>
    <property type="evidence" value="ECO:0007669"/>
    <property type="project" value="UniProtKB-KW"/>
</dbReference>
<gene>
    <name evidence="2" type="ORF">EBN03_15370</name>
</gene>
<dbReference type="PANTHER" id="PTHR46623">
    <property type="entry name" value="CARBOXYMETHYLENEBUTENOLIDASE-RELATED"/>
    <property type="match status" value="1"/>
</dbReference>
<keyword evidence="3" id="KW-1185">Reference proteome</keyword>